<keyword evidence="3" id="KW-1185">Reference proteome</keyword>
<dbReference type="EC" id="2.3.1.-" evidence="2"/>
<dbReference type="Pfam" id="PF13527">
    <property type="entry name" value="Acetyltransf_9"/>
    <property type="match status" value="1"/>
</dbReference>
<accession>A0A1C3RIK0</accession>
<dbReference type="AlphaFoldDB" id="A0A1C3RIK0"/>
<reference evidence="2 3" key="1">
    <citation type="submission" date="2016-07" db="EMBL/GenBank/DDBJ databases">
        <authorList>
            <person name="Lefevre C.T."/>
        </authorList>
    </citation>
    <scope>NUCLEOTIDE SEQUENCE [LARGE SCALE GENOMIC DNA]</scope>
    <source>
        <strain evidence="2">PR1</strain>
    </source>
</reference>
<dbReference type="PROSITE" id="PS51186">
    <property type="entry name" value="GNAT"/>
    <property type="match status" value="1"/>
</dbReference>
<dbReference type="STRING" id="1867952.MTBPR1_40124"/>
<sequence length="174" mass="19104">MIRKAVEKDLKDILEIHRLAFNEEDEAELVDQLLIDPTAQPCLSLVGEQDGQIVAHILFTKASVDSTSAYLLAPLAVHPDVQYKGWGKRLINAGLKSLKKMGVDLVFVLGDPNYYPRSGFQCNAGALGFPTPQPIPAQYNEAWMVQELRDGVIGQAKGTVNVADAIAPIEFWSE</sequence>
<dbReference type="EMBL" id="FLYE01000034">
    <property type="protein sequence ID" value="SCA57101.1"/>
    <property type="molecule type" value="Genomic_DNA"/>
</dbReference>
<dbReference type="InterPro" id="IPR016181">
    <property type="entry name" value="Acyl_CoA_acyltransferase"/>
</dbReference>
<dbReference type="OrthoDB" id="9797178at2"/>
<dbReference type="InterPro" id="IPR000182">
    <property type="entry name" value="GNAT_dom"/>
</dbReference>
<evidence type="ECO:0000259" key="1">
    <source>
        <dbReference type="PROSITE" id="PS51186"/>
    </source>
</evidence>
<dbReference type="Proteomes" id="UP000231658">
    <property type="component" value="Unassembled WGS sequence"/>
</dbReference>
<feature type="domain" description="N-acetyltransferase" evidence="1">
    <location>
        <begin position="1"/>
        <end position="149"/>
    </location>
</feature>
<keyword evidence="2" id="KW-0012">Acyltransferase</keyword>
<name>A0A1C3RIK0_9PROT</name>
<proteinExistence type="predicted"/>
<keyword evidence="2" id="KW-0808">Transferase</keyword>
<dbReference type="SUPFAM" id="SSF55729">
    <property type="entry name" value="Acyl-CoA N-acyltransferases (Nat)"/>
    <property type="match status" value="1"/>
</dbReference>
<evidence type="ECO:0000313" key="3">
    <source>
        <dbReference type="Proteomes" id="UP000231658"/>
    </source>
</evidence>
<dbReference type="GO" id="GO:0016747">
    <property type="term" value="F:acyltransferase activity, transferring groups other than amino-acyl groups"/>
    <property type="evidence" value="ECO:0007669"/>
    <property type="project" value="InterPro"/>
</dbReference>
<dbReference type="RefSeq" id="WP_069189156.1">
    <property type="nucleotide sequence ID" value="NZ_FLYE01000034.1"/>
</dbReference>
<evidence type="ECO:0000313" key="2">
    <source>
        <dbReference type="EMBL" id="SCA57101.1"/>
    </source>
</evidence>
<organism evidence="2 3">
    <name type="scientific">Candidatus Terasakiella magnetica</name>
    <dbReference type="NCBI Taxonomy" id="1867952"/>
    <lineage>
        <taxon>Bacteria</taxon>
        <taxon>Pseudomonadati</taxon>
        <taxon>Pseudomonadota</taxon>
        <taxon>Alphaproteobacteria</taxon>
        <taxon>Rhodospirillales</taxon>
        <taxon>Terasakiellaceae</taxon>
        <taxon>Terasakiella</taxon>
    </lineage>
</organism>
<dbReference type="Gene3D" id="3.40.630.30">
    <property type="match status" value="1"/>
</dbReference>
<dbReference type="CDD" id="cd04301">
    <property type="entry name" value="NAT_SF"/>
    <property type="match status" value="1"/>
</dbReference>
<protein>
    <submittedName>
        <fullName evidence="2">Uncharacterized N-acetyltransferase YjhQ</fullName>
        <ecNumber evidence="2">2.3.1.-</ecNumber>
    </submittedName>
</protein>
<gene>
    <name evidence="2" type="primary">yjhQ</name>
    <name evidence="2" type="ORF">MTBPR1_40124</name>
</gene>